<evidence type="ECO:0000313" key="3">
    <source>
        <dbReference type="Proteomes" id="UP000310066"/>
    </source>
</evidence>
<protein>
    <recommendedName>
        <fullName evidence="4">HhH-GPD domain-containing protein</fullName>
    </recommendedName>
</protein>
<dbReference type="OrthoDB" id="4676at2759"/>
<gene>
    <name evidence="2" type="ORF">B0A54_06959</name>
</gene>
<reference evidence="2 3" key="1">
    <citation type="submission" date="2017-03" db="EMBL/GenBank/DDBJ databases">
        <title>Genomes of endolithic fungi from Antarctica.</title>
        <authorList>
            <person name="Coleine C."/>
            <person name="Masonjones S."/>
            <person name="Stajich J.E."/>
        </authorList>
    </citation>
    <scope>NUCLEOTIDE SEQUENCE [LARGE SCALE GENOMIC DNA]</scope>
    <source>
        <strain evidence="2 3">CCFEE 5311</strain>
    </source>
</reference>
<feature type="compositionally biased region" description="Basic and acidic residues" evidence="1">
    <location>
        <begin position="13"/>
        <end position="22"/>
    </location>
</feature>
<organism evidence="2 3">
    <name type="scientific">Friedmanniomyces endolithicus</name>
    <dbReference type="NCBI Taxonomy" id="329885"/>
    <lineage>
        <taxon>Eukaryota</taxon>
        <taxon>Fungi</taxon>
        <taxon>Dikarya</taxon>
        <taxon>Ascomycota</taxon>
        <taxon>Pezizomycotina</taxon>
        <taxon>Dothideomycetes</taxon>
        <taxon>Dothideomycetidae</taxon>
        <taxon>Mycosphaerellales</taxon>
        <taxon>Teratosphaeriaceae</taxon>
        <taxon>Friedmanniomyces</taxon>
    </lineage>
</organism>
<comment type="caution">
    <text evidence="2">The sequence shown here is derived from an EMBL/GenBank/DDBJ whole genome shotgun (WGS) entry which is preliminary data.</text>
</comment>
<evidence type="ECO:0008006" key="4">
    <source>
        <dbReference type="Google" id="ProtNLM"/>
    </source>
</evidence>
<evidence type="ECO:0000256" key="1">
    <source>
        <dbReference type="SAM" id="MobiDB-lite"/>
    </source>
</evidence>
<proteinExistence type="predicted"/>
<dbReference type="Proteomes" id="UP000310066">
    <property type="component" value="Unassembled WGS sequence"/>
</dbReference>
<dbReference type="AlphaFoldDB" id="A0A4V5NA55"/>
<sequence length="338" mass="37818">MPPRKSKAKTGAKAKEPAKEVAGEEESSNGVASMDEDAKERIPVDPKPTNTKKPPSEKRKNAASTNNPQKAPRRSARGTTKPHPSQLQLLHYMLSPAAQELCRPADETADLAHRGPIRTYSSSDLNPYEELLCAVILSRPISHRLGLRTIRTVLNEPYNFSSAKATRDAGSEKWHQALWDARTQHKGKTAEQIGSLAEVVMEKFAASDDEEGSRMQRVREECEGDVAREREFMQKRVKGLGKTGLSIFFRRVQWLWDESYPFIDDRTVESLRKLGLPEDGEELRELIELHWGELDTKDLAGDDDSMRKRRALVTVLERAIGSDLEGKHEALLEAAAGS</sequence>
<dbReference type="EMBL" id="NAJP01000023">
    <property type="protein sequence ID" value="TKA42509.1"/>
    <property type="molecule type" value="Genomic_DNA"/>
</dbReference>
<feature type="compositionally biased region" description="Basic residues" evidence="1">
    <location>
        <begin position="1"/>
        <end position="12"/>
    </location>
</feature>
<evidence type="ECO:0000313" key="2">
    <source>
        <dbReference type="EMBL" id="TKA42509.1"/>
    </source>
</evidence>
<feature type="region of interest" description="Disordered" evidence="1">
    <location>
        <begin position="1"/>
        <end position="83"/>
    </location>
</feature>
<name>A0A4V5NA55_9PEZI</name>
<accession>A0A4V5NA55</accession>